<name>A0A4S8PFB5_9ACTN</name>
<keyword evidence="10 15" id="KW-0012">Acyltransferase</keyword>
<proteinExistence type="inferred from homology"/>
<comment type="pathway">
    <text evidence="3">Metabolic intermediate biosynthesis; acetyl-CoA biosynthesis; acetyl-CoA from acetate: step 2/2.</text>
</comment>
<dbReference type="InterPro" id="IPR042112">
    <property type="entry name" value="P_AcTrfase_dom2"/>
</dbReference>
<evidence type="ECO:0000256" key="11">
    <source>
        <dbReference type="ARBA" id="ARBA00031108"/>
    </source>
</evidence>
<protein>
    <recommendedName>
        <fullName evidence="7">Phosphate acetyltransferase</fullName>
        <ecNumber evidence="6">2.3.1.8</ecNumber>
    </recommendedName>
    <alternativeName>
        <fullName evidence="11">Phosphotransacetylase</fullName>
    </alternativeName>
</protein>
<comment type="similarity">
    <text evidence="4">In the C-terminal section; belongs to the phosphate acetyltransferase and butyryltransferase family.</text>
</comment>
<dbReference type="SUPFAM" id="SSF52540">
    <property type="entry name" value="P-loop containing nucleoside triphosphate hydrolases"/>
    <property type="match status" value="1"/>
</dbReference>
<dbReference type="OrthoDB" id="9808984at2"/>
<evidence type="ECO:0000256" key="5">
    <source>
        <dbReference type="ARBA" id="ARBA00009786"/>
    </source>
</evidence>
<gene>
    <name evidence="15" type="ORF">E9998_10275</name>
</gene>
<evidence type="ECO:0000256" key="3">
    <source>
        <dbReference type="ARBA" id="ARBA00004989"/>
    </source>
</evidence>
<evidence type="ECO:0000256" key="6">
    <source>
        <dbReference type="ARBA" id="ARBA00012707"/>
    </source>
</evidence>
<dbReference type="NCBIfam" id="TIGR00651">
    <property type="entry name" value="pta"/>
    <property type="match status" value="1"/>
</dbReference>
<comment type="caution">
    <text evidence="15">The sequence shown here is derived from an EMBL/GenBank/DDBJ whole genome shotgun (WGS) entry which is preliminary data.</text>
</comment>
<dbReference type="FunFam" id="3.40.50.10750:FF:000001">
    <property type="entry name" value="Phosphate acetyltransferase"/>
    <property type="match status" value="1"/>
</dbReference>
<dbReference type="EC" id="2.3.1.8" evidence="6"/>
<dbReference type="InterPro" id="IPR004614">
    <property type="entry name" value="P_AcTrfase"/>
</dbReference>
<evidence type="ECO:0000256" key="4">
    <source>
        <dbReference type="ARBA" id="ARBA00008756"/>
    </source>
</evidence>
<comment type="function">
    <text evidence="12">Involved in acetate metabolism.</text>
</comment>
<dbReference type="InterPro" id="IPR002505">
    <property type="entry name" value="PTA_PTB"/>
</dbReference>
<dbReference type="Gene3D" id="3.40.50.10750">
    <property type="entry name" value="Isocitrate/Isopropylmalate dehydrogenase-like"/>
    <property type="match status" value="1"/>
</dbReference>
<dbReference type="Pfam" id="PF01515">
    <property type="entry name" value="PTA_PTB"/>
    <property type="match status" value="1"/>
</dbReference>
<evidence type="ECO:0000256" key="9">
    <source>
        <dbReference type="ARBA" id="ARBA00022679"/>
    </source>
</evidence>
<comment type="catalytic activity">
    <reaction evidence="1">
        <text>acetyl-CoA + phosphate = acetyl phosphate + CoA</text>
        <dbReference type="Rhea" id="RHEA:19521"/>
        <dbReference type="ChEBI" id="CHEBI:22191"/>
        <dbReference type="ChEBI" id="CHEBI:43474"/>
        <dbReference type="ChEBI" id="CHEBI:57287"/>
        <dbReference type="ChEBI" id="CHEBI:57288"/>
        <dbReference type="EC" id="2.3.1.8"/>
    </reaction>
</comment>
<dbReference type="PANTHER" id="PTHR43356:SF3">
    <property type="entry name" value="PHOSPHATE ACETYLTRANSFERASE"/>
    <property type="match status" value="1"/>
</dbReference>
<dbReference type="InterPro" id="IPR028979">
    <property type="entry name" value="Ser_kin/Pase_Hpr-like_N_sf"/>
</dbReference>
<dbReference type="CDD" id="cd03109">
    <property type="entry name" value="DTBS"/>
    <property type="match status" value="1"/>
</dbReference>
<dbReference type="NCBIfam" id="NF004167">
    <property type="entry name" value="PRK05632.1"/>
    <property type="match status" value="1"/>
</dbReference>
<dbReference type="PANTHER" id="PTHR43356">
    <property type="entry name" value="PHOSPHATE ACETYLTRANSFERASE"/>
    <property type="match status" value="1"/>
</dbReference>
<dbReference type="EMBL" id="STGX01000006">
    <property type="protein sequence ID" value="THV29118.1"/>
    <property type="molecule type" value="Genomic_DNA"/>
</dbReference>
<dbReference type="PIRSF" id="PIRSF006107">
    <property type="entry name" value="PhpActrans_proteobac"/>
    <property type="match status" value="1"/>
</dbReference>
<dbReference type="GO" id="GO:0005737">
    <property type="term" value="C:cytoplasm"/>
    <property type="evidence" value="ECO:0007669"/>
    <property type="project" value="UniProtKB-SubCell"/>
</dbReference>
<feature type="domain" description="Phosphate acetyl/butaryl transferase" evidence="13">
    <location>
        <begin position="413"/>
        <end position="729"/>
    </location>
</feature>
<dbReference type="Gene3D" id="3.40.50.10950">
    <property type="match status" value="1"/>
</dbReference>
<dbReference type="Gene3D" id="3.40.1390.20">
    <property type="entry name" value="HprK N-terminal domain-like"/>
    <property type="match status" value="1"/>
</dbReference>
<dbReference type="Gene3D" id="3.40.50.300">
    <property type="entry name" value="P-loop containing nucleotide triphosphate hydrolases"/>
    <property type="match status" value="1"/>
</dbReference>
<dbReference type="Pfam" id="PF07085">
    <property type="entry name" value="DRTGG"/>
    <property type="match status" value="1"/>
</dbReference>
<dbReference type="SUPFAM" id="SSF75138">
    <property type="entry name" value="HprK N-terminal domain-like"/>
    <property type="match status" value="1"/>
</dbReference>
<dbReference type="InterPro" id="IPR010766">
    <property type="entry name" value="DRTGG"/>
</dbReference>
<evidence type="ECO:0000256" key="1">
    <source>
        <dbReference type="ARBA" id="ARBA00000705"/>
    </source>
</evidence>
<evidence type="ECO:0000256" key="7">
    <source>
        <dbReference type="ARBA" id="ARBA00021528"/>
    </source>
</evidence>
<keyword evidence="9 15" id="KW-0808">Transferase</keyword>
<evidence type="ECO:0000259" key="13">
    <source>
        <dbReference type="Pfam" id="PF01515"/>
    </source>
</evidence>
<dbReference type="AlphaFoldDB" id="A0A4S8PFB5"/>
<dbReference type="InterPro" id="IPR016475">
    <property type="entry name" value="P-Actrans_bac"/>
</dbReference>
<reference evidence="15 16" key="1">
    <citation type="journal article" date="2018" name="Int. J. Syst. Evol. Microbiol.">
        <title>Glycomyces paridis sp. nov., isolated from the medicinal plant Paris polyphylla.</title>
        <authorList>
            <person name="Fang X.M."/>
            <person name="Bai J.L."/>
            <person name="Su J."/>
            <person name="Zhao L.L."/>
            <person name="Liu H.Y."/>
            <person name="Ma B.P."/>
            <person name="Zhang Y.Q."/>
            <person name="Yu L.Y."/>
        </authorList>
    </citation>
    <scope>NUCLEOTIDE SEQUENCE [LARGE SCALE GENOMIC DNA]</scope>
    <source>
        <strain evidence="15 16">CPCC 204357</strain>
    </source>
</reference>
<dbReference type="UniPathway" id="UPA00340">
    <property type="reaction ID" value="UER00459"/>
</dbReference>
<evidence type="ECO:0000256" key="10">
    <source>
        <dbReference type="ARBA" id="ARBA00023315"/>
    </source>
</evidence>
<comment type="subcellular location">
    <subcellularLocation>
        <location evidence="2">Cytoplasm</location>
    </subcellularLocation>
</comment>
<keyword evidence="8" id="KW-0963">Cytoplasm</keyword>
<evidence type="ECO:0000256" key="8">
    <source>
        <dbReference type="ARBA" id="ARBA00022490"/>
    </source>
</evidence>
<feature type="domain" description="DRTGG" evidence="14">
    <location>
        <begin position="254"/>
        <end position="365"/>
    </location>
</feature>
<evidence type="ECO:0000256" key="12">
    <source>
        <dbReference type="ARBA" id="ARBA00049955"/>
    </source>
</evidence>
<evidence type="ECO:0000313" key="16">
    <source>
        <dbReference type="Proteomes" id="UP000305792"/>
    </source>
</evidence>
<dbReference type="NCBIfam" id="NF007233">
    <property type="entry name" value="PRK09653.1"/>
    <property type="match status" value="1"/>
</dbReference>
<evidence type="ECO:0000259" key="14">
    <source>
        <dbReference type="Pfam" id="PF07085"/>
    </source>
</evidence>
<evidence type="ECO:0000313" key="15">
    <source>
        <dbReference type="EMBL" id="THV29118.1"/>
    </source>
</evidence>
<organism evidence="15 16">
    <name type="scientific">Glycomyces paridis</name>
    <dbReference type="NCBI Taxonomy" id="2126555"/>
    <lineage>
        <taxon>Bacteria</taxon>
        <taxon>Bacillati</taxon>
        <taxon>Actinomycetota</taxon>
        <taxon>Actinomycetes</taxon>
        <taxon>Glycomycetales</taxon>
        <taxon>Glycomycetaceae</taxon>
        <taxon>Glycomyces</taxon>
    </lineage>
</organism>
<dbReference type="GO" id="GO:0008959">
    <property type="term" value="F:phosphate acetyltransferase activity"/>
    <property type="evidence" value="ECO:0007669"/>
    <property type="project" value="UniProtKB-EC"/>
</dbReference>
<dbReference type="Pfam" id="PF13500">
    <property type="entry name" value="AAA_26"/>
    <property type="match status" value="1"/>
</dbReference>
<keyword evidence="16" id="KW-1185">Reference proteome</keyword>
<dbReference type="GO" id="GO:0006085">
    <property type="term" value="P:acetyl-CoA biosynthetic process"/>
    <property type="evidence" value="ECO:0007669"/>
    <property type="project" value="UniProtKB-UniPathway"/>
</dbReference>
<dbReference type="SUPFAM" id="SSF53659">
    <property type="entry name" value="Isocitrate/Isopropylmalate dehydrogenase-like"/>
    <property type="match status" value="1"/>
</dbReference>
<sequence>MGLPFPGWVGVGDGRRLDLHHRRAAYAGPSSQVSPGADRLRGSHGVDSVGAVAQSLFLASLDPNSGKSTVAVGVMDLLTRRAGSVAVFRPIVRDADTASGDPVITLLRDRYRLTEPYEASVGVTYSDVRDDADAALTRIVERYHALADRHEFVLVVGSDYSDVAASVEFTFNTRVAVNLAAPLLLVITGYRKTPADIAAALRFGVAQAEADHATVIGTVVNRVDPADADLVKAAHPGTGVIVDDPAIEAPTVAELVEAADATLISGDPEVLTRTVGDVVVAAMTLPNLLTRLADDKAVILPGDRSEVLLGLLAAHLAEGTPSLAAVFLTGGIRPEPQILDIVAGLDSRLPIALVPHDTFDMANLVGDVAGSLAAGGQGKITRALEDFAAGVDGDDLLDRLALSKPTVVTPIMFEHSMLGRAKALDKHIVLPEGAEPRILQAAEILLRRDVARLTLLGEESAIRSQAAQLGVDLGRAAILNPGDHEIRERFAKEYARLRAHKGVTVEAAYDTVADVSYFGTMMVHTGMADGMVSGAVHTTAHTIRPSFEIIKTNPEVAVVSSVFFMCLEDRVLVYGDCAVNPNPDAEQLADIALSSADTATEFGVEPRVAMLSYSTGTSGRGEAVDKVREATEIVRSRRPDLPVEGPIQYDAAADAGVAGTKLPQSQVAGKATVFIVPDLNTGNNLYKAVQRSAGAIAVGPVLQGLRKPVNDLSRGATVPDIVNTVALTAIQASRTD</sequence>
<dbReference type="Proteomes" id="UP000305792">
    <property type="component" value="Unassembled WGS sequence"/>
</dbReference>
<evidence type="ECO:0000256" key="2">
    <source>
        <dbReference type="ARBA" id="ARBA00004496"/>
    </source>
</evidence>
<comment type="similarity">
    <text evidence="5">In the N-terminal section; belongs to the CobB/CobQ family.</text>
</comment>
<dbReference type="InterPro" id="IPR042113">
    <property type="entry name" value="P_AcTrfase_dom1"/>
</dbReference>
<dbReference type="InterPro" id="IPR027417">
    <property type="entry name" value="P-loop_NTPase"/>
</dbReference>
<accession>A0A4S8PFB5</accession>
<dbReference type="InterPro" id="IPR050500">
    <property type="entry name" value="Phos_Acetyltrans/Butyryltrans"/>
</dbReference>